<protein>
    <submittedName>
        <fullName evidence="1">Uncharacterized protein</fullName>
    </submittedName>
</protein>
<sequence>MKATSLGYDLVRKTTTAPKEWWDAREKENSKIKKFRLRGIEIELEERYQEMFSGAILELDFAYTPSLGTLPPINDLNGLETLDDVSGNSSASANLLVIFNTRMIIKTKRERLVKIPCETMLGKKKVLENYLVKLIIFAIYLTVGVL</sequence>
<reference evidence="1 2" key="1">
    <citation type="journal article" date="2021" name="Commun. Biol.">
        <title>The genome of Shorea leprosula (Dipterocarpaceae) highlights the ecological relevance of drought in aseasonal tropical rainforests.</title>
        <authorList>
            <person name="Ng K.K.S."/>
            <person name="Kobayashi M.J."/>
            <person name="Fawcett J.A."/>
            <person name="Hatakeyama M."/>
            <person name="Paape T."/>
            <person name="Ng C.H."/>
            <person name="Ang C.C."/>
            <person name="Tnah L.H."/>
            <person name="Lee C.T."/>
            <person name="Nishiyama T."/>
            <person name="Sese J."/>
            <person name="O'Brien M.J."/>
            <person name="Copetti D."/>
            <person name="Mohd Noor M.I."/>
            <person name="Ong R.C."/>
            <person name="Putra M."/>
            <person name="Sireger I.Z."/>
            <person name="Indrioko S."/>
            <person name="Kosugi Y."/>
            <person name="Izuno A."/>
            <person name="Isagi Y."/>
            <person name="Lee S.L."/>
            <person name="Shimizu K.K."/>
        </authorList>
    </citation>
    <scope>NUCLEOTIDE SEQUENCE [LARGE SCALE GENOMIC DNA]</scope>
    <source>
        <strain evidence="1">214</strain>
    </source>
</reference>
<organism evidence="1 2">
    <name type="scientific">Rubroshorea leprosula</name>
    <dbReference type="NCBI Taxonomy" id="152421"/>
    <lineage>
        <taxon>Eukaryota</taxon>
        <taxon>Viridiplantae</taxon>
        <taxon>Streptophyta</taxon>
        <taxon>Embryophyta</taxon>
        <taxon>Tracheophyta</taxon>
        <taxon>Spermatophyta</taxon>
        <taxon>Magnoliopsida</taxon>
        <taxon>eudicotyledons</taxon>
        <taxon>Gunneridae</taxon>
        <taxon>Pentapetalae</taxon>
        <taxon>rosids</taxon>
        <taxon>malvids</taxon>
        <taxon>Malvales</taxon>
        <taxon>Dipterocarpaceae</taxon>
        <taxon>Rubroshorea</taxon>
    </lineage>
</organism>
<evidence type="ECO:0000313" key="2">
    <source>
        <dbReference type="Proteomes" id="UP001054252"/>
    </source>
</evidence>
<gene>
    <name evidence="1" type="ORF">SLEP1_g58008</name>
</gene>
<dbReference type="EMBL" id="BPVZ01000489">
    <property type="protein sequence ID" value="GKV51340.1"/>
    <property type="molecule type" value="Genomic_DNA"/>
</dbReference>
<proteinExistence type="predicted"/>
<evidence type="ECO:0000313" key="1">
    <source>
        <dbReference type="EMBL" id="GKV51340.1"/>
    </source>
</evidence>
<comment type="caution">
    <text evidence="1">The sequence shown here is derived from an EMBL/GenBank/DDBJ whole genome shotgun (WGS) entry which is preliminary data.</text>
</comment>
<accession>A0AAV5MN79</accession>
<dbReference type="AlphaFoldDB" id="A0AAV5MN79"/>
<name>A0AAV5MN79_9ROSI</name>
<keyword evidence="2" id="KW-1185">Reference proteome</keyword>
<dbReference type="Proteomes" id="UP001054252">
    <property type="component" value="Unassembled WGS sequence"/>
</dbReference>